<dbReference type="Proteomes" id="UP000276215">
    <property type="component" value="Unassembled WGS sequence"/>
</dbReference>
<organism evidence="1 2">
    <name type="scientific">Choiromyces venosus 120613-1</name>
    <dbReference type="NCBI Taxonomy" id="1336337"/>
    <lineage>
        <taxon>Eukaryota</taxon>
        <taxon>Fungi</taxon>
        <taxon>Dikarya</taxon>
        <taxon>Ascomycota</taxon>
        <taxon>Pezizomycotina</taxon>
        <taxon>Pezizomycetes</taxon>
        <taxon>Pezizales</taxon>
        <taxon>Tuberaceae</taxon>
        <taxon>Choiromyces</taxon>
    </lineage>
</organism>
<dbReference type="OrthoDB" id="3039892at2759"/>
<dbReference type="EMBL" id="ML120361">
    <property type="protein sequence ID" value="RPB03858.1"/>
    <property type="molecule type" value="Genomic_DNA"/>
</dbReference>
<gene>
    <name evidence="1" type="ORF">L873DRAFT_103896</name>
</gene>
<protein>
    <submittedName>
        <fullName evidence="1">Uncharacterized protein</fullName>
    </submittedName>
</protein>
<dbReference type="AlphaFoldDB" id="A0A3N4K2W3"/>
<sequence>MYRFNAILAPTLIVFLFTVLISSTYVPNNTTVTTLSLTDMEALARINTVKIPIRLGIYQLWQETLTSEIKILNETTAMDDLTCETSLASPWVWDIRHAADSIRNMNWCIQKNLFGSGCTTHARSGTAALGACGTFWLAVRCKDLSWVGDLVIANCRWRDQAGGKYEYNGPWGLLTGVVF</sequence>
<accession>A0A3N4K2W3</accession>
<evidence type="ECO:0000313" key="1">
    <source>
        <dbReference type="EMBL" id="RPB03858.1"/>
    </source>
</evidence>
<name>A0A3N4K2W3_9PEZI</name>
<evidence type="ECO:0000313" key="2">
    <source>
        <dbReference type="Proteomes" id="UP000276215"/>
    </source>
</evidence>
<keyword evidence="2" id="KW-1185">Reference proteome</keyword>
<proteinExistence type="predicted"/>
<reference evidence="1 2" key="1">
    <citation type="journal article" date="2018" name="Nat. Ecol. Evol.">
        <title>Pezizomycetes genomes reveal the molecular basis of ectomycorrhizal truffle lifestyle.</title>
        <authorList>
            <person name="Murat C."/>
            <person name="Payen T."/>
            <person name="Noel B."/>
            <person name="Kuo A."/>
            <person name="Morin E."/>
            <person name="Chen J."/>
            <person name="Kohler A."/>
            <person name="Krizsan K."/>
            <person name="Balestrini R."/>
            <person name="Da Silva C."/>
            <person name="Montanini B."/>
            <person name="Hainaut M."/>
            <person name="Levati E."/>
            <person name="Barry K.W."/>
            <person name="Belfiori B."/>
            <person name="Cichocki N."/>
            <person name="Clum A."/>
            <person name="Dockter R.B."/>
            <person name="Fauchery L."/>
            <person name="Guy J."/>
            <person name="Iotti M."/>
            <person name="Le Tacon F."/>
            <person name="Lindquist E.A."/>
            <person name="Lipzen A."/>
            <person name="Malagnac F."/>
            <person name="Mello A."/>
            <person name="Molinier V."/>
            <person name="Miyauchi S."/>
            <person name="Poulain J."/>
            <person name="Riccioni C."/>
            <person name="Rubini A."/>
            <person name="Sitrit Y."/>
            <person name="Splivallo R."/>
            <person name="Traeger S."/>
            <person name="Wang M."/>
            <person name="Zifcakova L."/>
            <person name="Wipf D."/>
            <person name="Zambonelli A."/>
            <person name="Paolocci F."/>
            <person name="Nowrousian M."/>
            <person name="Ottonello S."/>
            <person name="Baldrian P."/>
            <person name="Spatafora J.W."/>
            <person name="Henrissat B."/>
            <person name="Nagy L.G."/>
            <person name="Aury J.M."/>
            <person name="Wincker P."/>
            <person name="Grigoriev I.V."/>
            <person name="Bonfante P."/>
            <person name="Martin F.M."/>
        </authorList>
    </citation>
    <scope>NUCLEOTIDE SEQUENCE [LARGE SCALE GENOMIC DNA]</scope>
    <source>
        <strain evidence="1 2">120613-1</strain>
    </source>
</reference>